<evidence type="ECO:0000313" key="3">
    <source>
        <dbReference type="EMBL" id="KAG9326640.1"/>
    </source>
</evidence>
<feature type="region of interest" description="Disordered" evidence="1">
    <location>
        <begin position="328"/>
        <end position="372"/>
    </location>
</feature>
<gene>
    <name evidence="3" type="ORF">KVV02_006151</name>
</gene>
<dbReference type="AlphaFoldDB" id="A0A9P8ABJ5"/>
<dbReference type="InterPro" id="IPR003169">
    <property type="entry name" value="GYF"/>
</dbReference>
<dbReference type="InterPro" id="IPR035445">
    <property type="entry name" value="GYF-like_dom_sf"/>
</dbReference>
<evidence type="ECO:0000313" key="4">
    <source>
        <dbReference type="Proteomes" id="UP000717515"/>
    </source>
</evidence>
<reference evidence="3" key="1">
    <citation type="submission" date="2021-07" db="EMBL/GenBank/DDBJ databases">
        <title>Draft genome of Mortierella alpina, strain LL118, isolated from an aspen leaf litter sample.</title>
        <authorList>
            <person name="Yang S."/>
            <person name="Vinatzer B.A."/>
        </authorList>
    </citation>
    <scope>NUCLEOTIDE SEQUENCE</scope>
    <source>
        <strain evidence="3">LL118</strain>
    </source>
</reference>
<dbReference type="InterPro" id="IPR051640">
    <property type="entry name" value="GRB10-interact_GYF"/>
</dbReference>
<feature type="compositionally biased region" description="Low complexity" evidence="1">
    <location>
        <begin position="977"/>
        <end position="991"/>
    </location>
</feature>
<dbReference type="PANTHER" id="PTHR14445">
    <property type="entry name" value="GRB10 INTERACTING GYF PROTEIN"/>
    <property type="match status" value="1"/>
</dbReference>
<dbReference type="GO" id="GO:0005829">
    <property type="term" value="C:cytosol"/>
    <property type="evidence" value="ECO:0007669"/>
    <property type="project" value="TreeGrafter"/>
</dbReference>
<feature type="compositionally biased region" description="Low complexity" evidence="1">
    <location>
        <begin position="659"/>
        <end position="672"/>
    </location>
</feature>
<dbReference type="PANTHER" id="PTHR14445:SF36">
    <property type="entry name" value="FI03272P-RELATED"/>
    <property type="match status" value="1"/>
</dbReference>
<feature type="compositionally biased region" description="Polar residues" evidence="1">
    <location>
        <begin position="349"/>
        <end position="362"/>
    </location>
</feature>
<feature type="domain" description="GYF" evidence="2">
    <location>
        <begin position="401"/>
        <end position="449"/>
    </location>
</feature>
<feature type="compositionally biased region" description="Polar residues" evidence="1">
    <location>
        <begin position="1015"/>
        <end position="1028"/>
    </location>
</feature>
<feature type="compositionally biased region" description="Basic and acidic residues" evidence="1">
    <location>
        <begin position="192"/>
        <end position="213"/>
    </location>
</feature>
<feature type="region of interest" description="Disordered" evidence="1">
    <location>
        <begin position="1187"/>
        <end position="1231"/>
    </location>
</feature>
<feature type="compositionally biased region" description="Basic residues" evidence="1">
    <location>
        <begin position="1221"/>
        <end position="1231"/>
    </location>
</feature>
<feature type="compositionally biased region" description="Basic and acidic residues" evidence="1">
    <location>
        <begin position="823"/>
        <end position="850"/>
    </location>
</feature>
<feature type="compositionally biased region" description="Low complexity" evidence="1">
    <location>
        <begin position="852"/>
        <end position="878"/>
    </location>
</feature>
<dbReference type="SMART" id="SM00444">
    <property type="entry name" value="GYF"/>
    <property type="match status" value="1"/>
</dbReference>
<protein>
    <recommendedName>
        <fullName evidence="2">GYF domain-containing protein</fullName>
    </recommendedName>
</protein>
<dbReference type="Proteomes" id="UP000717515">
    <property type="component" value="Unassembled WGS sequence"/>
</dbReference>
<evidence type="ECO:0000256" key="1">
    <source>
        <dbReference type="SAM" id="MobiDB-lite"/>
    </source>
</evidence>
<feature type="compositionally biased region" description="Low complexity" evidence="1">
    <location>
        <begin position="70"/>
        <end position="84"/>
    </location>
</feature>
<sequence length="1231" mass="132717">MASNTMNFGPEWMRRFPAKSSQPQTDLQARAPPPAAPLQDWNQPAPAASAALPAFSYSSIAASNVRSQNGASGAASAQDSSATDGGIGGNGASGSNSFATDSLNPFKYSKELMLSLYKPTNLPIEFEKYEIMTSEESLKPMSSQPFSDQEQKLLAGNVNSEVARRAAQPGDGPQERTQGQRRESLSNTGEHPSGRYDRSDKNSTHQRNFDSRSHGVGGARPRNLNNDSRSYSSRRTDPIEREREREREREPEDGLWNSPVSNLLGSFDTNGVFRVVGEGDELEPLAALEETVPEPALEETRGAATTIDDQLAPNPTHGAPFQQVNTREDSSLFERPHQEPYDNKDDLPQFSSAMNTSASMRSSMLRDNDDDLPSFSSHLPSIAALASASSTEPIFDPAVELSKWLYRDPSGSVQGPFLSEEMHEWYKGGFFSPDLLVKREQDQTFEPLGSLIRRVASDDQPFLTAGVIHQELPLQHSAASIRPSVPALAQNRQPLSQPAQDPAASGGGGAGMPGLDSRWSTGPFGRNQTVESNAGWAGDAFPRGPMASMPAPHTPLGGPQFMEQQQRLHHQEVERQQYMQLLQRQSQMQAMLHQQQFMAAQQQFGNDPHALAALLAQQQAQQQQLQMRYQQLQYGALHGQDQPSTPGGTAIPWGRMGQPSSPWTTSIIPTSSDNYFDLSKGDENQVPHSLQPRQEPPQFHQQTPPHAHQEQLQHLSQHAHAEDLMDALPSGNEYNTSERDERIPEQYDARHDDGIANRMQSLDIHDNSTHTQDPAVATEEEQHASAPAMPAVEDPKVVEQEQFVETAWGQGQGASLEAKLADTEETFSHQHAEPESWQDNHDQPDSREESAFEAASWSAVEPSRPTKAAAPAPWAKSTSAEEESSSERRTPTLREIQEMEAKRAETAKAERQAQAASAAALSGHSNFADFTKGMAGSPAWSSATPATPKKKTLKEIQQEEEAAMKRARAAAHKSHPSGSATGGANSTGLAAIVASGTGSTGKRYANTVGSRPAAVTTTSGPWGSSAPNSAGAGKPALVTRSSAVFSSIPSLSSPTASASRGPDTNSWIEVGSSKRDSAHANAGSASHATSRPSSMISHSATSHSANSGLNSNEPRPVSEDFMRWCRQALKGLQAGVVLEDFIQMLLTFPLNPDPSTVEIIQDSIYANSQSLNGRQFADEFIKRRKADAYPNGGAPTSASASSTGNLASSGSGASDSSFKVVSKKGKKKGTA</sequence>
<dbReference type="Gene3D" id="3.30.1490.40">
    <property type="match status" value="1"/>
</dbReference>
<feature type="region of interest" description="Disordered" evidence="1">
    <location>
        <begin position="959"/>
        <end position="1034"/>
    </location>
</feature>
<proteinExistence type="predicted"/>
<dbReference type="PROSITE" id="PS50829">
    <property type="entry name" value="GYF"/>
    <property type="match status" value="1"/>
</dbReference>
<feature type="compositionally biased region" description="Low complexity" evidence="1">
    <location>
        <begin position="1079"/>
        <end position="1105"/>
    </location>
</feature>
<feature type="region of interest" description="Disordered" evidence="1">
    <location>
        <begin position="823"/>
        <end position="893"/>
    </location>
</feature>
<feature type="region of interest" description="Disordered" evidence="1">
    <location>
        <begin position="765"/>
        <end position="788"/>
    </location>
</feature>
<feature type="compositionally biased region" description="Basic and acidic residues" evidence="1">
    <location>
        <begin position="234"/>
        <end position="252"/>
    </location>
</feature>
<feature type="compositionally biased region" description="Polar residues" evidence="1">
    <location>
        <begin position="223"/>
        <end position="233"/>
    </location>
</feature>
<feature type="compositionally biased region" description="Basic and acidic residues" evidence="1">
    <location>
        <begin position="328"/>
        <end position="347"/>
    </location>
</feature>
<name>A0A9P8ABJ5_MORAP</name>
<feature type="compositionally biased region" description="Low complexity" evidence="1">
    <location>
        <begin position="1190"/>
        <end position="1220"/>
    </location>
</feature>
<feature type="compositionally biased region" description="Polar residues" evidence="1">
    <location>
        <begin position="699"/>
        <end position="716"/>
    </location>
</feature>
<feature type="region of interest" description="Disordered" evidence="1">
    <location>
        <begin position="162"/>
        <end position="263"/>
    </location>
</feature>
<dbReference type="CDD" id="cd00072">
    <property type="entry name" value="GYF"/>
    <property type="match status" value="1"/>
</dbReference>
<dbReference type="SUPFAM" id="SSF55277">
    <property type="entry name" value="GYF domain"/>
    <property type="match status" value="1"/>
</dbReference>
<feature type="region of interest" description="Disordered" evidence="1">
    <location>
        <begin position="70"/>
        <end position="97"/>
    </location>
</feature>
<comment type="caution">
    <text evidence="3">The sequence shown here is derived from an EMBL/GenBank/DDBJ whole genome shotgun (WGS) entry which is preliminary data.</text>
</comment>
<organism evidence="3 4">
    <name type="scientific">Mortierella alpina</name>
    <name type="common">Oleaginous fungus</name>
    <name type="synonym">Mortierella renispora</name>
    <dbReference type="NCBI Taxonomy" id="64518"/>
    <lineage>
        <taxon>Eukaryota</taxon>
        <taxon>Fungi</taxon>
        <taxon>Fungi incertae sedis</taxon>
        <taxon>Mucoromycota</taxon>
        <taxon>Mortierellomycotina</taxon>
        <taxon>Mortierellomycetes</taxon>
        <taxon>Mortierellales</taxon>
        <taxon>Mortierellaceae</taxon>
        <taxon>Mortierella</taxon>
    </lineage>
</organism>
<feature type="region of interest" description="Disordered" evidence="1">
    <location>
        <begin position="1047"/>
        <end position="1116"/>
    </location>
</feature>
<feature type="compositionally biased region" description="Basic residues" evidence="1">
    <location>
        <begin position="965"/>
        <end position="975"/>
    </location>
</feature>
<accession>A0A9P8ABJ5</accession>
<evidence type="ECO:0000259" key="2">
    <source>
        <dbReference type="PROSITE" id="PS50829"/>
    </source>
</evidence>
<dbReference type="Pfam" id="PF02213">
    <property type="entry name" value="GYF"/>
    <property type="match status" value="1"/>
</dbReference>
<feature type="region of interest" description="Disordered" evidence="1">
    <location>
        <begin position="1"/>
        <end position="45"/>
    </location>
</feature>
<dbReference type="EMBL" id="JAIFTL010000016">
    <property type="protein sequence ID" value="KAG9326640.1"/>
    <property type="molecule type" value="Genomic_DNA"/>
</dbReference>
<feature type="compositionally biased region" description="Low complexity" evidence="1">
    <location>
        <begin position="1047"/>
        <end position="1059"/>
    </location>
</feature>
<feature type="region of interest" description="Disordered" evidence="1">
    <location>
        <begin position="490"/>
        <end position="560"/>
    </location>
</feature>
<feature type="region of interest" description="Disordered" evidence="1">
    <location>
        <begin position="638"/>
        <end position="717"/>
    </location>
</feature>